<feature type="domain" description="Phage shock protein PspC N-terminal" evidence="7">
    <location>
        <begin position="3"/>
        <end position="62"/>
    </location>
</feature>
<proteinExistence type="predicted"/>
<keyword evidence="3 6" id="KW-0812">Transmembrane</keyword>
<protein>
    <submittedName>
        <fullName evidence="8">Phage shock protein C (PspC) family protein</fullName>
    </submittedName>
</protein>
<evidence type="ECO:0000259" key="7">
    <source>
        <dbReference type="Pfam" id="PF04024"/>
    </source>
</evidence>
<organism evidence="8 9">
    <name type="scientific">Sinobaca qinghaiensis</name>
    <dbReference type="NCBI Taxonomy" id="342944"/>
    <lineage>
        <taxon>Bacteria</taxon>
        <taxon>Bacillati</taxon>
        <taxon>Bacillota</taxon>
        <taxon>Bacilli</taxon>
        <taxon>Bacillales</taxon>
        <taxon>Sporolactobacillaceae</taxon>
        <taxon>Sinobaca</taxon>
    </lineage>
</organism>
<keyword evidence="9" id="KW-1185">Reference proteome</keyword>
<dbReference type="AlphaFoldDB" id="A0A419V9F9"/>
<sequence>MKKKLYRSETDKMLAGICGGLADYLNVNTTLVRVSTVILSLLTSGVPIIILYIVLAFVLPKEGSAS</sequence>
<comment type="subcellular location">
    <subcellularLocation>
        <location evidence="1">Cell membrane</location>
        <topology evidence="1">Single-pass membrane protein</topology>
    </subcellularLocation>
</comment>
<keyword evidence="2" id="KW-1003">Cell membrane</keyword>
<evidence type="ECO:0000256" key="4">
    <source>
        <dbReference type="ARBA" id="ARBA00022989"/>
    </source>
</evidence>
<dbReference type="OrthoDB" id="9815286at2"/>
<accession>A0A419V9F9</accession>
<evidence type="ECO:0000256" key="1">
    <source>
        <dbReference type="ARBA" id="ARBA00004162"/>
    </source>
</evidence>
<evidence type="ECO:0000256" key="2">
    <source>
        <dbReference type="ARBA" id="ARBA00022475"/>
    </source>
</evidence>
<comment type="caution">
    <text evidence="8">The sequence shown here is derived from an EMBL/GenBank/DDBJ whole genome shotgun (WGS) entry which is preliminary data.</text>
</comment>
<keyword evidence="5 6" id="KW-0472">Membrane</keyword>
<reference evidence="8 9" key="1">
    <citation type="submission" date="2018-09" db="EMBL/GenBank/DDBJ databases">
        <title>Genomic Encyclopedia of Archaeal and Bacterial Type Strains, Phase II (KMG-II): from individual species to whole genera.</title>
        <authorList>
            <person name="Goeker M."/>
        </authorList>
    </citation>
    <scope>NUCLEOTIDE SEQUENCE [LARGE SCALE GENOMIC DNA]</scope>
    <source>
        <strain evidence="8 9">DSM 17008</strain>
    </source>
</reference>
<evidence type="ECO:0000256" key="5">
    <source>
        <dbReference type="ARBA" id="ARBA00023136"/>
    </source>
</evidence>
<dbReference type="EMBL" id="RAPK01000006">
    <property type="protein sequence ID" value="RKD76549.1"/>
    <property type="molecule type" value="Genomic_DNA"/>
</dbReference>
<dbReference type="Proteomes" id="UP000285120">
    <property type="component" value="Unassembled WGS sequence"/>
</dbReference>
<dbReference type="RefSeq" id="WP_120191941.1">
    <property type="nucleotide sequence ID" value="NZ_RAPK01000006.1"/>
</dbReference>
<evidence type="ECO:0000313" key="8">
    <source>
        <dbReference type="EMBL" id="RKD76549.1"/>
    </source>
</evidence>
<keyword evidence="4 6" id="KW-1133">Transmembrane helix</keyword>
<gene>
    <name evidence="8" type="ORF">ATL39_0768</name>
</gene>
<dbReference type="Pfam" id="PF04024">
    <property type="entry name" value="PspC"/>
    <property type="match status" value="1"/>
</dbReference>
<dbReference type="PANTHER" id="PTHR33885">
    <property type="entry name" value="PHAGE SHOCK PROTEIN C"/>
    <property type="match status" value="1"/>
</dbReference>
<dbReference type="GO" id="GO:0005886">
    <property type="term" value="C:plasma membrane"/>
    <property type="evidence" value="ECO:0007669"/>
    <property type="project" value="UniProtKB-SubCell"/>
</dbReference>
<dbReference type="PANTHER" id="PTHR33885:SF3">
    <property type="entry name" value="PHAGE SHOCK PROTEIN C"/>
    <property type="match status" value="1"/>
</dbReference>
<dbReference type="InterPro" id="IPR007168">
    <property type="entry name" value="Phageshock_PspC_N"/>
</dbReference>
<evidence type="ECO:0000256" key="3">
    <source>
        <dbReference type="ARBA" id="ARBA00022692"/>
    </source>
</evidence>
<dbReference type="InterPro" id="IPR052027">
    <property type="entry name" value="PspC"/>
</dbReference>
<name>A0A419V9F9_9BACL</name>
<evidence type="ECO:0000313" key="9">
    <source>
        <dbReference type="Proteomes" id="UP000285120"/>
    </source>
</evidence>
<feature type="transmembrane region" description="Helical" evidence="6">
    <location>
        <begin position="37"/>
        <end position="59"/>
    </location>
</feature>
<evidence type="ECO:0000256" key="6">
    <source>
        <dbReference type="SAM" id="Phobius"/>
    </source>
</evidence>